<gene>
    <name evidence="1" type="ORF">K443DRAFT_670802</name>
</gene>
<name>A0A0C9XD37_9AGAR</name>
<dbReference type="HOGENOM" id="CLU_2850026_0_0_1"/>
<accession>A0A0C9XD37</accession>
<protein>
    <submittedName>
        <fullName evidence="1">Unplaced genomic scaffold K443scaffold_1, whole genome shotgun sequence</fullName>
    </submittedName>
</protein>
<organism evidence="1 2">
    <name type="scientific">Laccaria amethystina LaAM-08-1</name>
    <dbReference type="NCBI Taxonomy" id="1095629"/>
    <lineage>
        <taxon>Eukaryota</taxon>
        <taxon>Fungi</taxon>
        <taxon>Dikarya</taxon>
        <taxon>Basidiomycota</taxon>
        <taxon>Agaricomycotina</taxon>
        <taxon>Agaricomycetes</taxon>
        <taxon>Agaricomycetidae</taxon>
        <taxon>Agaricales</taxon>
        <taxon>Agaricineae</taxon>
        <taxon>Hydnangiaceae</taxon>
        <taxon>Laccaria</taxon>
    </lineage>
</organism>
<reference evidence="2" key="2">
    <citation type="submission" date="2015-01" db="EMBL/GenBank/DDBJ databases">
        <title>Evolutionary Origins and Diversification of the Mycorrhizal Mutualists.</title>
        <authorList>
            <consortium name="DOE Joint Genome Institute"/>
            <consortium name="Mycorrhizal Genomics Consortium"/>
            <person name="Kohler A."/>
            <person name="Kuo A."/>
            <person name="Nagy L.G."/>
            <person name="Floudas D."/>
            <person name="Copeland A."/>
            <person name="Barry K.W."/>
            <person name="Cichocki N."/>
            <person name="Veneault-Fourrey C."/>
            <person name="LaButti K."/>
            <person name="Lindquist E.A."/>
            <person name="Lipzen A."/>
            <person name="Lundell T."/>
            <person name="Morin E."/>
            <person name="Murat C."/>
            <person name="Riley R."/>
            <person name="Ohm R."/>
            <person name="Sun H."/>
            <person name="Tunlid A."/>
            <person name="Henrissat B."/>
            <person name="Grigoriev I.V."/>
            <person name="Hibbett D.S."/>
            <person name="Martin F."/>
        </authorList>
    </citation>
    <scope>NUCLEOTIDE SEQUENCE [LARGE SCALE GENOMIC DNA]</scope>
    <source>
        <strain evidence="2">LaAM-08-1</strain>
    </source>
</reference>
<keyword evidence="2" id="KW-1185">Reference proteome</keyword>
<proteinExistence type="predicted"/>
<evidence type="ECO:0000313" key="2">
    <source>
        <dbReference type="Proteomes" id="UP000054477"/>
    </source>
</evidence>
<sequence length="65" mass="7679">MRRRFRDLKLILAISRLCGIGAFKRHKPHFLLHTPPIRVQSPGKLTYCSYSLKKLEEAASRLFRR</sequence>
<dbReference type="AlphaFoldDB" id="A0A0C9XD37"/>
<evidence type="ECO:0000313" key="1">
    <source>
        <dbReference type="EMBL" id="KIK10175.1"/>
    </source>
</evidence>
<reference evidence="1 2" key="1">
    <citation type="submission" date="2014-04" db="EMBL/GenBank/DDBJ databases">
        <authorList>
            <consortium name="DOE Joint Genome Institute"/>
            <person name="Kuo A."/>
            <person name="Kohler A."/>
            <person name="Nagy L.G."/>
            <person name="Floudas D."/>
            <person name="Copeland A."/>
            <person name="Barry K.W."/>
            <person name="Cichocki N."/>
            <person name="Veneault-Fourrey C."/>
            <person name="LaButti K."/>
            <person name="Lindquist E.A."/>
            <person name="Lipzen A."/>
            <person name="Lundell T."/>
            <person name="Morin E."/>
            <person name="Murat C."/>
            <person name="Sun H."/>
            <person name="Tunlid A."/>
            <person name="Henrissat B."/>
            <person name="Grigoriev I.V."/>
            <person name="Hibbett D.S."/>
            <person name="Martin F."/>
            <person name="Nordberg H.P."/>
            <person name="Cantor M.N."/>
            <person name="Hua S.X."/>
        </authorList>
    </citation>
    <scope>NUCLEOTIDE SEQUENCE [LARGE SCALE GENOMIC DNA]</scope>
    <source>
        <strain evidence="1 2">LaAM-08-1</strain>
    </source>
</reference>
<dbReference type="EMBL" id="KN838536">
    <property type="protein sequence ID" value="KIK10175.1"/>
    <property type="molecule type" value="Genomic_DNA"/>
</dbReference>
<dbReference type="Proteomes" id="UP000054477">
    <property type="component" value="Unassembled WGS sequence"/>
</dbReference>